<proteinExistence type="predicted"/>
<organism evidence="4 5">
    <name type="scientific">Thermosynechococcus vestitus (strain NIES-2133 / IAM M-273 / BP-1)</name>
    <dbReference type="NCBI Taxonomy" id="197221"/>
    <lineage>
        <taxon>Bacteria</taxon>
        <taxon>Bacillati</taxon>
        <taxon>Cyanobacteriota</taxon>
        <taxon>Cyanophyceae</taxon>
        <taxon>Acaryochloridales</taxon>
        <taxon>Thermosynechococcaceae</taxon>
        <taxon>Thermosynechococcus</taxon>
    </lineage>
</organism>
<dbReference type="GO" id="GO:0005975">
    <property type="term" value="P:carbohydrate metabolic process"/>
    <property type="evidence" value="ECO:0007669"/>
    <property type="project" value="InterPro"/>
</dbReference>
<sequence>MTPIRTFNVRPHLPQRLEPLRELAYNLYWTWHTEAIALLRRRDPELREETNPNPFTPLGPIGQDRLWDAAADNGFLAQTERGMSQFQEYAQPVQTWYQQTGPDAPPGECIAYFSLEFGPTECLPISSEGLGVLAGDHLKSASDLGLPLVGVGLLYQKGYFPQYLGGDRWQQECYPSNDFYTLPLKLIPTPEGQEHRISVDYPNRKVQARIWQVQVGRVPLSLLDTNLPENSASDQPITDDRYGGDTDLHGLGLRPTVYPMNEGHSAFLSLERIRQPLTEDHPTYGGSLEMVQASQLFTTHTPLPAGIDRFPADKAIY</sequence>
<dbReference type="GO" id="GO:0004645">
    <property type="term" value="F:1,4-alpha-oligoglucan phosphorylase activity"/>
    <property type="evidence" value="ECO:0007669"/>
    <property type="project" value="UniProtKB-EC"/>
</dbReference>
<dbReference type="SUPFAM" id="SSF53756">
    <property type="entry name" value="UDP-Glycosyltransferase/glycogen phosphorylase"/>
    <property type="match status" value="1"/>
</dbReference>
<dbReference type="GO" id="GO:0030170">
    <property type="term" value="F:pyridoxal phosphate binding"/>
    <property type="evidence" value="ECO:0007669"/>
    <property type="project" value="InterPro"/>
</dbReference>
<dbReference type="PANTHER" id="PTHR42655:SF1">
    <property type="entry name" value="GLYCOGEN PHOSPHORYLASE"/>
    <property type="match status" value="1"/>
</dbReference>
<dbReference type="Gene3D" id="3.40.50.2000">
    <property type="entry name" value="Glycogen Phosphorylase B"/>
    <property type="match status" value="2"/>
</dbReference>
<dbReference type="EnsemblBacteria" id="BAC08804">
    <property type="protein sequence ID" value="BAC08804"/>
    <property type="gene ID" value="BAC08804"/>
</dbReference>
<dbReference type="InterPro" id="IPR052182">
    <property type="entry name" value="Glycogen/Maltodextrin_Phosph"/>
</dbReference>
<dbReference type="eggNOG" id="COG0058">
    <property type="taxonomic scope" value="Bacteria"/>
</dbReference>
<dbReference type="EMBL" id="BA000039">
    <property type="protein sequence ID" value="BAC08804.1"/>
    <property type="molecule type" value="Genomic_DNA"/>
</dbReference>
<evidence type="ECO:0000313" key="4">
    <source>
        <dbReference type="EMBL" id="BAC08804.1"/>
    </source>
</evidence>
<name>Q8DJH3_THEVB</name>
<dbReference type="Proteomes" id="UP000000440">
    <property type="component" value="Chromosome"/>
</dbReference>
<dbReference type="KEGG" id="tel:tlr1252"/>
<evidence type="ECO:0000256" key="1">
    <source>
        <dbReference type="ARBA" id="ARBA00001275"/>
    </source>
</evidence>
<keyword evidence="5" id="KW-1185">Reference proteome</keyword>
<protein>
    <submittedName>
        <fullName evidence="4">Glycogen phosphorylase</fullName>
    </submittedName>
</protein>
<comment type="catalytic activity">
    <reaction evidence="1">
        <text>[(1-&gt;4)-alpha-D-glucosyl](n) + phosphate = [(1-&gt;4)-alpha-D-glucosyl](n-1) + alpha-D-glucose 1-phosphate</text>
        <dbReference type="Rhea" id="RHEA:41732"/>
        <dbReference type="Rhea" id="RHEA-COMP:9584"/>
        <dbReference type="Rhea" id="RHEA-COMP:9586"/>
        <dbReference type="ChEBI" id="CHEBI:15444"/>
        <dbReference type="ChEBI" id="CHEBI:43474"/>
        <dbReference type="ChEBI" id="CHEBI:58601"/>
        <dbReference type="EC" id="2.4.1.1"/>
    </reaction>
</comment>
<evidence type="ECO:0000259" key="3">
    <source>
        <dbReference type="Pfam" id="PF11897"/>
    </source>
</evidence>
<dbReference type="STRING" id="197221.gene:10747848"/>
<feature type="domain" description="DUF3417" evidence="3">
    <location>
        <begin position="13"/>
        <end position="123"/>
    </location>
</feature>
<dbReference type="InterPro" id="IPR024517">
    <property type="entry name" value="Glycogen_phosphorylase_DUF3417"/>
</dbReference>
<dbReference type="NCBIfam" id="TIGR02094">
    <property type="entry name" value="more_P_ylases"/>
    <property type="match status" value="1"/>
</dbReference>
<gene>
    <name evidence="4" type="ordered locus">tlr1252</name>
</gene>
<dbReference type="RefSeq" id="WP_011057092.1">
    <property type="nucleotide sequence ID" value="NC_004113.1"/>
</dbReference>
<keyword evidence="2" id="KW-0021">Allosteric enzyme</keyword>
<dbReference type="Pfam" id="PF11897">
    <property type="entry name" value="DUF3417"/>
    <property type="match status" value="1"/>
</dbReference>
<dbReference type="CAZy" id="GT35">
    <property type="family name" value="Glycosyltransferase Family 35"/>
</dbReference>
<dbReference type="AlphaFoldDB" id="Q8DJH3"/>
<dbReference type="InterPro" id="IPR011834">
    <property type="entry name" value="Agluc_phsphrylas"/>
</dbReference>
<reference evidence="4 5" key="1">
    <citation type="journal article" date="2002" name="DNA Res.">
        <title>Complete genome structure of the thermophilic cyanobacterium Thermosynechococcus elongatus BP-1.</title>
        <authorList>
            <person name="Nakamura Y."/>
            <person name="Kaneko T."/>
            <person name="Sato S."/>
            <person name="Ikeuchi M."/>
            <person name="Katoh H."/>
            <person name="Sasamoto S."/>
            <person name="Watanabe A."/>
            <person name="Iriguchi M."/>
            <person name="Kawashima K."/>
            <person name="Kimura T."/>
            <person name="Kishida Y."/>
            <person name="Kiyokawa C."/>
            <person name="Kohara M."/>
            <person name="Matsumoto M."/>
            <person name="Matsuno A."/>
            <person name="Nakazaki N."/>
            <person name="Shimpo S."/>
            <person name="Sugimoto M."/>
            <person name="Takeuchi C."/>
            <person name="Yamada M."/>
            <person name="Tabata S."/>
        </authorList>
    </citation>
    <scope>NUCLEOTIDE SEQUENCE [LARGE SCALE GENOMIC DNA]</scope>
    <source>
        <strain evidence="5">IAM M-273 / NIES-2133 / BP-1</strain>
    </source>
</reference>
<evidence type="ECO:0000313" key="5">
    <source>
        <dbReference type="Proteomes" id="UP000000440"/>
    </source>
</evidence>
<accession>Q8DJH3</accession>
<dbReference type="PATRIC" id="fig|197221.4.peg.1319"/>
<evidence type="ECO:0000256" key="2">
    <source>
        <dbReference type="ARBA" id="ARBA00022533"/>
    </source>
</evidence>
<dbReference type="PANTHER" id="PTHR42655">
    <property type="entry name" value="GLYCOGEN PHOSPHORYLASE"/>
    <property type="match status" value="1"/>
</dbReference>